<accession>A0A2Z3HN49</accession>
<reference evidence="3" key="1">
    <citation type="submission" date="2018-05" db="EMBL/GenBank/DDBJ databases">
        <title>Genome sequencing of Phenylobacterium sp. HYN0004.</title>
        <authorList>
            <person name="Yi H."/>
            <person name="Baek C."/>
        </authorList>
    </citation>
    <scope>NUCLEOTIDE SEQUENCE [LARGE SCALE GENOMIC DNA]</scope>
    <source>
        <strain evidence="3">HYN0004</strain>
    </source>
</reference>
<keyword evidence="1" id="KW-0732">Signal</keyword>
<dbReference type="EMBL" id="CP029479">
    <property type="protein sequence ID" value="AWM77903.1"/>
    <property type="molecule type" value="Genomic_DNA"/>
</dbReference>
<evidence type="ECO:0000256" key="1">
    <source>
        <dbReference type="SAM" id="SignalP"/>
    </source>
</evidence>
<dbReference type="OrthoDB" id="9793561at2"/>
<dbReference type="Pfam" id="PF09694">
    <property type="entry name" value="Gcw_chp"/>
    <property type="match status" value="1"/>
</dbReference>
<dbReference type="Proteomes" id="UP000247763">
    <property type="component" value="Chromosome"/>
</dbReference>
<gene>
    <name evidence="2" type="ORF">HYN04_09105</name>
</gene>
<name>A0A2Z3HN49_9CAUL</name>
<organism evidence="2 3">
    <name type="scientific">Phenylobacterium parvum</name>
    <dbReference type="NCBI Taxonomy" id="2201350"/>
    <lineage>
        <taxon>Bacteria</taxon>
        <taxon>Pseudomonadati</taxon>
        <taxon>Pseudomonadota</taxon>
        <taxon>Alphaproteobacteria</taxon>
        <taxon>Caulobacterales</taxon>
        <taxon>Caulobacteraceae</taxon>
        <taxon>Phenylobacterium</taxon>
    </lineage>
</organism>
<sequence length="231" mass="24506">MNSIKLAAFAATAALALGTAAQAQDKPEFSFNVGVASDYVFRGFSQTDSKPQVYGGADVGIGIFYAGTWLSNVDFGDSTDMEYDLYAGFKPTLGPVSLDVGIVRYGYTNQSDGADLDFWEGKVAGSVPAGKGTIGAAVYYTPENFNQTGKATYVELNGSMPVTDKLSVSGAVGHQSLEGPLDYETWNLGVGYAINDVFGVDLRYWDTNVEKSDDPFKVSSGRVVVGLKAAF</sequence>
<dbReference type="SUPFAM" id="SSF56935">
    <property type="entry name" value="Porins"/>
    <property type="match status" value="1"/>
</dbReference>
<evidence type="ECO:0000313" key="2">
    <source>
        <dbReference type="EMBL" id="AWM77903.1"/>
    </source>
</evidence>
<dbReference type="KEGG" id="phb:HYN04_09105"/>
<keyword evidence="3" id="KW-1185">Reference proteome</keyword>
<evidence type="ECO:0008006" key="4">
    <source>
        <dbReference type="Google" id="ProtNLM"/>
    </source>
</evidence>
<dbReference type="NCBIfam" id="TIGR02001">
    <property type="entry name" value="gcw_chp"/>
    <property type="match status" value="1"/>
</dbReference>
<feature type="chain" id="PRO_5016355353" description="Porin" evidence="1">
    <location>
        <begin position="24"/>
        <end position="231"/>
    </location>
</feature>
<dbReference type="AlphaFoldDB" id="A0A2Z3HN49"/>
<proteinExistence type="predicted"/>
<dbReference type="RefSeq" id="WP_110450470.1">
    <property type="nucleotide sequence ID" value="NZ_CP029479.1"/>
</dbReference>
<feature type="signal peptide" evidence="1">
    <location>
        <begin position="1"/>
        <end position="23"/>
    </location>
</feature>
<protein>
    <recommendedName>
        <fullName evidence="4">Porin</fullName>
    </recommendedName>
</protein>
<evidence type="ECO:0000313" key="3">
    <source>
        <dbReference type="Proteomes" id="UP000247763"/>
    </source>
</evidence>
<dbReference type="InterPro" id="IPR010239">
    <property type="entry name" value="CHP02001"/>
</dbReference>